<dbReference type="Gene3D" id="6.20.370.110">
    <property type="match status" value="1"/>
</dbReference>
<dbReference type="InterPro" id="IPR012338">
    <property type="entry name" value="Beta-lactam/transpept-like"/>
</dbReference>
<dbReference type="InterPro" id="IPR050396">
    <property type="entry name" value="Glycosyltr_51/Transpeptidase"/>
</dbReference>
<comment type="similarity">
    <text evidence="1">In the C-terminal section; belongs to the transpeptidase family.</text>
</comment>
<dbReference type="GO" id="GO:0008360">
    <property type="term" value="P:regulation of cell shape"/>
    <property type="evidence" value="ECO:0007669"/>
    <property type="project" value="UniProtKB-KW"/>
</dbReference>
<keyword evidence="10" id="KW-0133">Cell shape</keyword>
<dbReference type="InterPro" id="IPR001460">
    <property type="entry name" value="PCN-bd_Tpept"/>
</dbReference>
<evidence type="ECO:0000256" key="8">
    <source>
        <dbReference type="ARBA" id="ARBA00022692"/>
    </source>
</evidence>
<evidence type="ECO:0000313" key="21">
    <source>
        <dbReference type="Proteomes" id="UP000199433"/>
    </source>
</evidence>
<dbReference type="Gene3D" id="1.10.3810.10">
    <property type="entry name" value="Biosynthetic peptidoglycan transglycosylase-like"/>
    <property type="match status" value="1"/>
</dbReference>
<keyword evidence="7" id="KW-0808">Transferase</keyword>
<evidence type="ECO:0000256" key="7">
    <source>
        <dbReference type="ARBA" id="ARBA00022679"/>
    </source>
</evidence>
<keyword evidence="9" id="KW-0378">Hydrolase</keyword>
<keyword evidence="4" id="KW-0121">Carboxypeptidase</keyword>
<evidence type="ECO:0000256" key="3">
    <source>
        <dbReference type="ARBA" id="ARBA00022475"/>
    </source>
</evidence>
<dbReference type="RefSeq" id="WP_245682999.1">
    <property type="nucleotide sequence ID" value="NZ_FNFK01000003.1"/>
</dbReference>
<dbReference type="Proteomes" id="UP000199433">
    <property type="component" value="Unassembled WGS sequence"/>
</dbReference>
<evidence type="ECO:0000256" key="16">
    <source>
        <dbReference type="ARBA" id="ARBA00034000"/>
    </source>
</evidence>
<feature type="domain" description="Glycosyl transferase family 51" evidence="19">
    <location>
        <begin position="91"/>
        <end position="262"/>
    </location>
</feature>
<dbReference type="EMBL" id="FNFK01000003">
    <property type="protein sequence ID" value="SDJ75640.1"/>
    <property type="molecule type" value="Genomic_DNA"/>
</dbReference>
<dbReference type="InterPro" id="IPR001264">
    <property type="entry name" value="Glyco_trans_51"/>
</dbReference>
<organism evidence="20 21">
    <name type="scientific">Alkalibacterium thalassium</name>
    <dbReference type="NCBI Taxonomy" id="426701"/>
    <lineage>
        <taxon>Bacteria</taxon>
        <taxon>Bacillati</taxon>
        <taxon>Bacillota</taxon>
        <taxon>Bacilli</taxon>
        <taxon>Lactobacillales</taxon>
        <taxon>Carnobacteriaceae</taxon>
        <taxon>Alkalibacterium</taxon>
    </lineage>
</organism>
<keyword evidence="13" id="KW-0472">Membrane</keyword>
<keyword evidence="11" id="KW-0573">Peptidoglycan synthesis</keyword>
<dbReference type="GO" id="GO:0009002">
    <property type="term" value="F:serine-type D-Ala-D-Ala carboxypeptidase activity"/>
    <property type="evidence" value="ECO:0007669"/>
    <property type="project" value="UniProtKB-EC"/>
</dbReference>
<dbReference type="SUPFAM" id="SSF53955">
    <property type="entry name" value="Lysozyme-like"/>
    <property type="match status" value="1"/>
</dbReference>
<dbReference type="SUPFAM" id="SSF56601">
    <property type="entry name" value="beta-lactamase/transpeptidase-like"/>
    <property type="match status" value="1"/>
</dbReference>
<comment type="catalytic activity">
    <reaction evidence="17">
        <text>[GlcNAc-(1-&gt;4)-Mur2Ac(oyl-L-Ala-gamma-D-Glu-L-Lys-D-Ala-D-Ala)](n)-di-trans,octa-cis-undecaprenyl diphosphate + beta-D-GlcNAc-(1-&gt;4)-Mur2Ac(oyl-L-Ala-gamma-D-Glu-L-Lys-D-Ala-D-Ala)-di-trans,octa-cis-undecaprenyl diphosphate = [GlcNAc-(1-&gt;4)-Mur2Ac(oyl-L-Ala-gamma-D-Glu-L-Lys-D-Ala-D-Ala)](n+1)-di-trans,octa-cis-undecaprenyl diphosphate + di-trans,octa-cis-undecaprenyl diphosphate + H(+)</text>
        <dbReference type="Rhea" id="RHEA:23708"/>
        <dbReference type="Rhea" id="RHEA-COMP:9602"/>
        <dbReference type="Rhea" id="RHEA-COMP:9603"/>
        <dbReference type="ChEBI" id="CHEBI:15378"/>
        <dbReference type="ChEBI" id="CHEBI:58405"/>
        <dbReference type="ChEBI" id="CHEBI:60033"/>
        <dbReference type="ChEBI" id="CHEBI:78435"/>
        <dbReference type="EC" id="2.4.99.28"/>
    </reaction>
</comment>
<comment type="catalytic activity">
    <reaction evidence="16">
        <text>Preferential cleavage: (Ac)2-L-Lys-D-Ala-|-D-Ala. Also transpeptidation of peptidyl-alanyl moieties that are N-acyl substituents of D-alanine.</text>
        <dbReference type="EC" id="3.4.16.4"/>
    </reaction>
</comment>
<dbReference type="AlphaFoldDB" id="A0A1G8WDL5"/>
<dbReference type="PANTHER" id="PTHR32282">
    <property type="entry name" value="BINDING PROTEIN TRANSPEPTIDASE, PUTATIVE-RELATED"/>
    <property type="match status" value="1"/>
</dbReference>
<evidence type="ECO:0000256" key="12">
    <source>
        <dbReference type="ARBA" id="ARBA00022989"/>
    </source>
</evidence>
<evidence type="ECO:0000256" key="5">
    <source>
        <dbReference type="ARBA" id="ARBA00022670"/>
    </source>
</evidence>
<evidence type="ECO:0000259" key="18">
    <source>
        <dbReference type="Pfam" id="PF00905"/>
    </source>
</evidence>
<evidence type="ECO:0000256" key="11">
    <source>
        <dbReference type="ARBA" id="ARBA00022984"/>
    </source>
</evidence>
<evidence type="ECO:0000256" key="4">
    <source>
        <dbReference type="ARBA" id="ARBA00022645"/>
    </source>
</evidence>
<evidence type="ECO:0000256" key="13">
    <source>
        <dbReference type="ARBA" id="ARBA00023136"/>
    </source>
</evidence>
<evidence type="ECO:0000259" key="19">
    <source>
        <dbReference type="Pfam" id="PF00912"/>
    </source>
</evidence>
<dbReference type="GO" id="GO:0071555">
    <property type="term" value="P:cell wall organization"/>
    <property type="evidence" value="ECO:0007669"/>
    <property type="project" value="UniProtKB-KW"/>
</dbReference>
<dbReference type="GO" id="GO:0030288">
    <property type="term" value="C:outer membrane-bounded periplasmic space"/>
    <property type="evidence" value="ECO:0007669"/>
    <property type="project" value="TreeGrafter"/>
</dbReference>
<sequence>MTKNQLKQKLKKMFSHTIQKLKPRLKRSWVVGKRKWKKFHMTKLLILTVLSVALLFSVYLAVLARTANVNALRAGLEQSTTIMDEQGEEAGTLFAQKGSFVELERISPHIVDAVISTEDQRFEKHRGFDPIGIGRAAVGYVMNRGQIVGGGSTITQQLAKNAYLYADQTLMRKLKELFLAIEIEKHYTKDQILEMYLNSVYFGNGVWGVEDASMKYFGKGASDVTVPEAAAIAAMLKAPSHYNPIDNYERSISRRNVVLSLMENTGTITGEERASYQQTGLTLVDRYNSTDGYRYPYYFDAVINEAVNRYGFEEEDLMNNGYTIYTSLNQTHQQQMDAVYASNSNFEVAADGTAAQSASIALNPKTGGVSAVIGGLGDYTFRGFNRATQMRRQPGSVIKPLGVFTPALEAGYAPDSLLKDELLSYGETGYTPTNLSGYYSGEVQMYRALADSLNAPAVWLLNELGLRKGMNKVEQFGLRVTDKDNHLGAIALGGMDRGVSPLEIASAYSVFPNGGIRKDPHFITRIVDATGAVVVDNTSPRSKRVVSAKVADQMNSMLLSVFDNGTGRNIQPDGFKIAGKTGTTQTESGTGATDQWVVGYTPDIVITSWMGYDHTTDNHYLNTATSQGIGQVFKAQMEAILPHTEQSTFLVEEAGSEFRVEEPSFMDRMTEGLDNASEFIREGSSVIRERAGELFRQFRSRQSGQ</sequence>
<dbReference type="STRING" id="426701.SAMN04488098_100395"/>
<dbReference type="GO" id="GO:0008658">
    <property type="term" value="F:penicillin binding"/>
    <property type="evidence" value="ECO:0007669"/>
    <property type="project" value="InterPro"/>
</dbReference>
<name>A0A1G8WDL5_9LACT</name>
<evidence type="ECO:0000256" key="10">
    <source>
        <dbReference type="ARBA" id="ARBA00022960"/>
    </source>
</evidence>
<keyword evidence="12" id="KW-1133">Transmembrane helix</keyword>
<evidence type="ECO:0000256" key="2">
    <source>
        <dbReference type="ARBA" id="ARBA00007739"/>
    </source>
</evidence>
<keyword evidence="15" id="KW-0961">Cell wall biogenesis/degradation</keyword>
<evidence type="ECO:0000256" key="6">
    <source>
        <dbReference type="ARBA" id="ARBA00022676"/>
    </source>
</evidence>
<keyword evidence="14" id="KW-0511">Multifunctional enzyme</keyword>
<dbReference type="GO" id="GO:0006508">
    <property type="term" value="P:proteolysis"/>
    <property type="evidence" value="ECO:0007669"/>
    <property type="project" value="UniProtKB-KW"/>
</dbReference>
<keyword evidence="21" id="KW-1185">Reference proteome</keyword>
<accession>A0A1G8WDL5</accession>
<gene>
    <name evidence="20" type="ORF">SAMN04488098_100395</name>
</gene>
<dbReference type="Gene3D" id="3.40.710.10">
    <property type="entry name" value="DD-peptidase/beta-lactamase superfamily"/>
    <property type="match status" value="1"/>
</dbReference>
<keyword evidence="8" id="KW-0812">Transmembrane</keyword>
<evidence type="ECO:0000313" key="20">
    <source>
        <dbReference type="EMBL" id="SDJ75640.1"/>
    </source>
</evidence>
<feature type="domain" description="Penicillin-binding protein transpeptidase" evidence="18">
    <location>
        <begin position="360"/>
        <end position="637"/>
    </location>
</feature>
<evidence type="ECO:0000256" key="1">
    <source>
        <dbReference type="ARBA" id="ARBA00007090"/>
    </source>
</evidence>
<evidence type="ECO:0000256" key="15">
    <source>
        <dbReference type="ARBA" id="ARBA00023316"/>
    </source>
</evidence>
<dbReference type="Pfam" id="PF00912">
    <property type="entry name" value="Transgly"/>
    <property type="match status" value="1"/>
</dbReference>
<evidence type="ECO:0000256" key="17">
    <source>
        <dbReference type="ARBA" id="ARBA00049902"/>
    </source>
</evidence>
<dbReference type="GO" id="GO:0008955">
    <property type="term" value="F:peptidoglycan glycosyltransferase activity"/>
    <property type="evidence" value="ECO:0007669"/>
    <property type="project" value="UniProtKB-EC"/>
</dbReference>
<evidence type="ECO:0000256" key="14">
    <source>
        <dbReference type="ARBA" id="ARBA00023268"/>
    </source>
</evidence>
<comment type="similarity">
    <text evidence="2">In the N-terminal section; belongs to the glycosyltransferase 51 family.</text>
</comment>
<dbReference type="NCBIfam" id="TIGR02074">
    <property type="entry name" value="PBP_1a_fam"/>
    <property type="match status" value="1"/>
</dbReference>
<dbReference type="InterPro" id="IPR023346">
    <property type="entry name" value="Lysozyme-like_dom_sf"/>
</dbReference>
<proteinExistence type="inferred from homology"/>
<keyword evidence="5" id="KW-0645">Protease</keyword>
<dbReference type="InterPro" id="IPR036950">
    <property type="entry name" value="PBP_transglycosylase"/>
</dbReference>
<keyword evidence="6" id="KW-0328">Glycosyltransferase</keyword>
<dbReference type="FunFam" id="1.10.3810.10:FF:000001">
    <property type="entry name" value="Penicillin-binding protein 1A"/>
    <property type="match status" value="1"/>
</dbReference>
<keyword evidence="3" id="KW-1003">Cell membrane</keyword>
<protein>
    <submittedName>
        <fullName evidence="20">Penicillin-binding protein 2A</fullName>
    </submittedName>
</protein>
<reference evidence="21" key="1">
    <citation type="submission" date="2016-10" db="EMBL/GenBank/DDBJ databases">
        <authorList>
            <person name="Varghese N."/>
            <person name="Submissions S."/>
        </authorList>
    </citation>
    <scope>NUCLEOTIDE SEQUENCE [LARGE SCALE GENOMIC DNA]</scope>
    <source>
        <strain evidence="21">DSM 19181</strain>
    </source>
</reference>
<dbReference type="PANTHER" id="PTHR32282:SF32">
    <property type="entry name" value="PENICILLIN-BINDING PROTEIN 2A"/>
    <property type="match status" value="1"/>
</dbReference>
<evidence type="ECO:0000256" key="9">
    <source>
        <dbReference type="ARBA" id="ARBA00022801"/>
    </source>
</evidence>
<dbReference type="GO" id="GO:0009252">
    <property type="term" value="P:peptidoglycan biosynthetic process"/>
    <property type="evidence" value="ECO:0007669"/>
    <property type="project" value="UniProtKB-KW"/>
</dbReference>
<dbReference type="Pfam" id="PF00905">
    <property type="entry name" value="Transpeptidase"/>
    <property type="match status" value="1"/>
</dbReference>